<proteinExistence type="inferred from homology"/>
<dbReference type="GO" id="GO:0006508">
    <property type="term" value="P:proteolysis"/>
    <property type="evidence" value="ECO:0007669"/>
    <property type="project" value="UniProtKB-KW"/>
</dbReference>
<dbReference type="GO" id="GO:0030145">
    <property type="term" value="F:manganese ion binding"/>
    <property type="evidence" value="ECO:0007669"/>
    <property type="project" value="InterPro"/>
</dbReference>
<comment type="similarity">
    <text evidence="1">Belongs to the peptidase M17 family.</text>
</comment>
<dbReference type="HOGENOM" id="CLU_089768_0_0_1"/>
<dbReference type="InterPro" id="IPR011356">
    <property type="entry name" value="Leucine_aapep/pepB"/>
</dbReference>
<dbReference type="InterPro" id="IPR041417">
    <property type="entry name" value="NPEPL1_N"/>
</dbReference>
<evidence type="ECO:0000256" key="4">
    <source>
        <dbReference type="ARBA" id="ARBA00022801"/>
    </source>
</evidence>
<dbReference type="GO" id="GO:0005737">
    <property type="term" value="C:cytoplasm"/>
    <property type="evidence" value="ECO:0007669"/>
    <property type="project" value="InterPro"/>
</dbReference>
<gene>
    <name evidence="7" type="ORF">NEMVEDRAFT_v1g103525</name>
</gene>
<dbReference type="STRING" id="45351.A7S3X4"/>
<evidence type="ECO:0000256" key="1">
    <source>
        <dbReference type="ARBA" id="ARBA00009528"/>
    </source>
</evidence>
<dbReference type="Pfam" id="PF18295">
    <property type="entry name" value="Pdase_M17_N2"/>
    <property type="match status" value="1"/>
</dbReference>
<evidence type="ECO:0000259" key="6">
    <source>
        <dbReference type="Pfam" id="PF18295"/>
    </source>
</evidence>
<protein>
    <submittedName>
        <fullName evidence="7">Uncharacterized protein</fullName>
    </submittedName>
</protein>
<name>A7S3X4_NEMVE</name>
<evidence type="ECO:0000256" key="2">
    <source>
        <dbReference type="ARBA" id="ARBA00022438"/>
    </source>
</evidence>
<dbReference type="AlphaFoldDB" id="A7S3X4"/>
<reference evidence="7 8" key="1">
    <citation type="journal article" date="2007" name="Science">
        <title>Sea anemone genome reveals ancestral eumetazoan gene repertoire and genomic organization.</title>
        <authorList>
            <person name="Putnam N.H."/>
            <person name="Srivastava M."/>
            <person name="Hellsten U."/>
            <person name="Dirks B."/>
            <person name="Chapman J."/>
            <person name="Salamov A."/>
            <person name="Terry A."/>
            <person name="Shapiro H."/>
            <person name="Lindquist E."/>
            <person name="Kapitonov V.V."/>
            <person name="Jurka J."/>
            <person name="Genikhovich G."/>
            <person name="Grigoriev I.V."/>
            <person name="Lucas S.M."/>
            <person name="Steele R.E."/>
            <person name="Finnerty J.R."/>
            <person name="Technau U."/>
            <person name="Martindale M.Q."/>
            <person name="Rokhsar D.S."/>
        </authorList>
    </citation>
    <scope>NUCLEOTIDE SEQUENCE [LARGE SCALE GENOMIC DNA]</scope>
    <source>
        <strain evidence="8">CH2 X CH6</strain>
    </source>
</reference>
<dbReference type="PANTHER" id="PTHR11963:SF4">
    <property type="entry name" value="AMINOPEPTIDASE NPEPL1-RELATED"/>
    <property type="match status" value="1"/>
</dbReference>
<dbReference type="InParanoid" id="A7S3X4"/>
<dbReference type="KEGG" id="nve:5513403"/>
<dbReference type="OMA" id="CERSAVF"/>
<dbReference type="Gene3D" id="3.40.50.10590">
    <property type="entry name" value="Zn-dependent exopeptidases"/>
    <property type="match status" value="1"/>
</dbReference>
<dbReference type="PhylomeDB" id="A7S3X4"/>
<evidence type="ECO:0000256" key="3">
    <source>
        <dbReference type="ARBA" id="ARBA00022670"/>
    </source>
</evidence>
<dbReference type="eggNOG" id="KOG2597">
    <property type="taxonomic scope" value="Eukaryota"/>
</dbReference>
<keyword evidence="4" id="KW-0378">Hydrolase</keyword>
<dbReference type="Pfam" id="PF00883">
    <property type="entry name" value="Peptidase_M17"/>
    <property type="match status" value="1"/>
</dbReference>
<keyword evidence="3" id="KW-0645">Protease</keyword>
<evidence type="ECO:0000313" key="8">
    <source>
        <dbReference type="Proteomes" id="UP000001593"/>
    </source>
</evidence>
<dbReference type="FunCoup" id="A7S3X4">
    <property type="interactions" value="28"/>
</dbReference>
<accession>A7S3X4</accession>
<dbReference type="EMBL" id="DS469575">
    <property type="protein sequence ID" value="EDO41614.1"/>
    <property type="molecule type" value="Genomic_DNA"/>
</dbReference>
<feature type="domain" description="Probable aminopeptidase NPEPL1 N-terminal" evidence="6">
    <location>
        <begin position="23"/>
        <end position="136"/>
    </location>
</feature>
<dbReference type="MEROPS" id="M17.006"/>
<evidence type="ECO:0000259" key="5">
    <source>
        <dbReference type="Pfam" id="PF00883"/>
    </source>
</evidence>
<keyword evidence="8" id="KW-1185">Reference proteome</keyword>
<dbReference type="InterPro" id="IPR000819">
    <property type="entry name" value="Peptidase_M17_C"/>
</dbReference>
<dbReference type="SUPFAM" id="SSF53187">
    <property type="entry name" value="Zn-dependent exopeptidases"/>
    <property type="match status" value="1"/>
</dbReference>
<sequence>MADVNLVFSVPKTTSDPKERGCLIIGNPASLSQVSFDNFSEKLQPRVDSATFNAVIKSLTPSDFCPVWLGQVVLCALPSNSSRHNSPHQTHVLTSLVLSNLPYGDSCIVVVCERSAVFASACAVARCFPLFSLKTNNKTKRTVTVEFLVVGKDATPLTEDDVSCLTAAAESVRLAAKIVDIPCNDMNTDHFLEEIKAVGKELGITPVIIRGEELKERGFGGIYGVGKAAANPPALAVLSHTPAGATRSIAWCGKGIVYDTGGLSIKTKVGT</sequence>
<dbReference type="Gene3D" id="3.40.630.10">
    <property type="entry name" value="Zn peptidases"/>
    <property type="match status" value="1"/>
</dbReference>
<dbReference type="Proteomes" id="UP000001593">
    <property type="component" value="Unassembled WGS sequence"/>
</dbReference>
<dbReference type="PANTHER" id="PTHR11963">
    <property type="entry name" value="LEUCINE AMINOPEPTIDASE-RELATED"/>
    <property type="match status" value="1"/>
</dbReference>
<feature type="domain" description="Cytosol aminopeptidase" evidence="5">
    <location>
        <begin position="174"/>
        <end position="268"/>
    </location>
</feature>
<dbReference type="GO" id="GO:0070006">
    <property type="term" value="F:metalloaminopeptidase activity"/>
    <property type="evidence" value="ECO:0007669"/>
    <property type="project" value="InterPro"/>
</dbReference>
<keyword evidence="2" id="KW-0031">Aminopeptidase</keyword>
<evidence type="ECO:0000313" key="7">
    <source>
        <dbReference type="EMBL" id="EDO41614.1"/>
    </source>
</evidence>
<organism evidence="7 8">
    <name type="scientific">Nematostella vectensis</name>
    <name type="common">Starlet sea anemone</name>
    <dbReference type="NCBI Taxonomy" id="45351"/>
    <lineage>
        <taxon>Eukaryota</taxon>
        <taxon>Metazoa</taxon>
        <taxon>Cnidaria</taxon>
        <taxon>Anthozoa</taxon>
        <taxon>Hexacorallia</taxon>
        <taxon>Actiniaria</taxon>
        <taxon>Edwardsiidae</taxon>
        <taxon>Nematostella</taxon>
    </lineage>
</organism>